<feature type="non-terminal residue" evidence="1">
    <location>
        <position position="1"/>
    </location>
</feature>
<dbReference type="AlphaFoldDB" id="A0A371E8K3"/>
<protein>
    <recommendedName>
        <fullName evidence="3">GAG-pre-integrase domain-containing protein</fullName>
    </recommendedName>
</protein>
<name>A0A371E8K3_MUCPR</name>
<comment type="caution">
    <text evidence="1">The sequence shown here is derived from an EMBL/GenBank/DDBJ whole genome shotgun (WGS) entry which is preliminary data.</text>
</comment>
<evidence type="ECO:0008006" key="3">
    <source>
        <dbReference type="Google" id="ProtNLM"/>
    </source>
</evidence>
<dbReference type="Proteomes" id="UP000257109">
    <property type="component" value="Unassembled WGS sequence"/>
</dbReference>
<keyword evidence="2" id="KW-1185">Reference proteome</keyword>
<sequence length="83" mass="10073">MINSPFCENCVIRKQHRLKFDRVTTRSQHKLTLIHFDMCTQSRKNHVFLKIHDSMCIYIFVEWCGEEMNITFLDRTNTYTENN</sequence>
<evidence type="ECO:0000313" key="1">
    <source>
        <dbReference type="EMBL" id="RDX62365.1"/>
    </source>
</evidence>
<organism evidence="1 2">
    <name type="scientific">Mucuna pruriens</name>
    <name type="common">Velvet bean</name>
    <name type="synonym">Dolichos pruriens</name>
    <dbReference type="NCBI Taxonomy" id="157652"/>
    <lineage>
        <taxon>Eukaryota</taxon>
        <taxon>Viridiplantae</taxon>
        <taxon>Streptophyta</taxon>
        <taxon>Embryophyta</taxon>
        <taxon>Tracheophyta</taxon>
        <taxon>Spermatophyta</taxon>
        <taxon>Magnoliopsida</taxon>
        <taxon>eudicotyledons</taxon>
        <taxon>Gunneridae</taxon>
        <taxon>Pentapetalae</taxon>
        <taxon>rosids</taxon>
        <taxon>fabids</taxon>
        <taxon>Fabales</taxon>
        <taxon>Fabaceae</taxon>
        <taxon>Papilionoideae</taxon>
        <taxon>50 kb inversion clade</taxon>
        <taxon>NPAAA clade</taxon>
        <taxon>indigoferoid/millettioid clade</taxon>
        <taxon>Phaseoleae</taxon>
        <taxon>Mucuna</taxon>
    </lineage>
</organism>
<accession>A0A371E8K3</accession>
<dbReference type="EMBL" id="QJKJ01015538">
    <property type="protein sequence ID" value="RDX62365.1"/>
    <property type="molecule type" value="Genomic_DNA"/>
</dbReference>
<reference evidence="1" key="1">
    <citation type="submission" date="2018-05" db="EMBL/GenBank/DDBJ databases">
        <title>Draft genome of Mucuna pruriens seed.</title>
        <authorList>
            <person name="Nnadi N.E."/>
            <person name="Vos R."/>
            <person name="Hasami M.H."/>
            <person name="Devisetty U.K."/>
            <person name="Aguiy J.C."/>
        </authorList>
    </citation>
    <scope>NUCLEOTIDE SEQUENCE [LARGE SCALE GENOMIC DNA]</scope>
    <source>
        <strain evidence="1">JCA_2017</strain>
    </source>
</reference>
<proteinExistence type="predicted"/>
<evidence type="ECO:0000313" key="2">
    <source>
        <dbReference type="Proteomes" id="UP000257109"/>
    </source>
</evidence>
<gene>
    <name evidence="1" type="ORF">CR513_59321</name>
</gene>